<reference evidence="3 4" key="1">
    <citation type="submission" date="2012-06" db="EMBL/GenBank/DDBJ databases">
        <title>Finished plasmid 5 of genome of Microcoleus sp. PCC 7113.</title>
        <authorList>
            <consortium name="US DOE Joint Genome Institute"/>
            <person name="Gugger M."/>
            <person name="Coursin T."/>
            <person name="Rippka R."/>
            <person name="Tandeau De Marsac N."/>
            <person name="Huntemann M."/>
            <person name="Wei C.-L."/>
            <person name="Han J."/>
            <person name="Detter J.C."/>
            <person name="Han C."/>
            <person name="Tapia R."/>
            <person name="Chen A."/>
            <person name="Kyrpides N."/>
            <person name="Mavromatis K."/>
            <person name="Markowitz V."/>
            <person name="Szeto E."/>
            <person name="Ivanova N."/>
            <person name="Pagani I."/>
            <person name="Pati A."/>
            <person name="Goodwin L."/>
            <person name="Nordberg H.P."/>
            <person name="Cantor M.N."/>
            <person name="Hua S.X."/>
            <person name="Woyke T."/>
            <person name="Kerfeld C.A."/>
        </authorList>
    </citation>
    <scope>NUCLEOTIDE SEQUENCE [LARGE SCALE GENOMIC DNA]</scope>
    <source>
        <strain evidence="3 4">PCC 7113</strain>
        <plasmid evidence="3 4">pMIC7113.05</plasmid>
    </source>
</reference>
<evidence type="ECO:0000256" key="2">
    <source>
        <dbReference type="SAM" id="MobiDB-lite"/>
    </source>
</evidence>
<protein>
    <submittedName>
        <fullName evidence="3">Uncharacterized protein</fullName>
    </submittedName>
</protein>
<feature type="region of interest" description="Disordered" evidence="2">
    <location>
        <begin position="164"/>
        <end position="184"/>
    </location>
</feature>
<geneLocation type="plasmid" evidence="3 4">
    <name>pMIC7113.05</name>
</geneLocation>
<dbReference type="Proteomes" id="UP000010471">
    <property type="component" value="Plasmid pMIC7113.05"/>
</dbReference>
<feature type="coiled-coil region" evidence="1">
    <location>
        <begin position="54"/>
        <end position="88"/>
    </location>
</feature>
<keyword evidence="4" id="KW-1185">Reference proteome</keyword>
<name>K9WRV0_9CYAN</name>
<gene>
    <name evidence="3" type="ORF">Mic7113_6720</name>
</gene>
<keyword evidence="3" id="KW-0614">Plasmid</keyword>
<proteinExistence type="predicted"/>
<dbReference type="HOGENOM" id="CLU_1033681_0_0_3"/>
<accession>K9WRV0</accession>
<dbReference type="AlphaFoldDB" id="K9WRV0"/>
<evidence type="ECO:0000313" key="4">
    <source>
        <dbReference type="Proteomes" id="UP000010471"/>
    </source>
</evidence>
<keyword evidence="1" id="KW-0175">Coiled coil</keyword>
<dbReference type="KEGG" id="mic:Mic7113_6720"/>
<evidence type="ECO:0000313" key="3">
    <source>
        <dbReference type="EMBL" id="AFZ22282.1"/>
    </source>
</evidence>
<organism evidence="3 4">
    <name type="scientific">Allocoleopsis franciscana PCC 7113</name>
    <dbReference type="NCBI Taxonomy" id="1173027"/>
    <lineage>
        <taxon>Bacteria</taxon>
        <taxon>Bacillati</taxon>
        <taxon>Cyanobacteriota</taxon>
        <taxon>Cyanophyceae</taxon>
        <taxon>Coleofasciculales</taxon>
        <taxon>Coleofasciculaceae</taxon>
        <taxon>Allocoleopsis</taxon>
        <taxon>Allocoleopsis franciscana</taxon>
    </lineage>
</organism>
<dbReference type="EMBL" id="CP003635">
    <property type="protein sequence ID" value="AFZ22282.1"/>
    <property type="molecule type" value="Genomic_DNA"/>
</dbReference>
<evidence type="ECO:0000256" key="1">
    <source>
        <dbReference type="SAM" id="Coils"/>
    </source>
</evidence>
<dbReference type="OrthoDB" id="490216at2"/>
<dbReference type="RefSeq" id="WP_015186290.1">
    <property type="nucleotide sequence ID" value="NC_019741.1"/>
</dbReference>
<sequence length="269" mass="29370">MPDEPPSQMIRVPTPLVESVRELSRLHRAGRTKAVLEGIERLVAAIDSETEIDIDSVTNLISTLTFRLERLESERESEEAAIDIASLMLSISDLTERLVHVESDIEAIALTLQDLNVRMSDLEGMGDIGYTTSRLSELEALDDIGFDIDLTAAPPATADIATDSSAIAESQDRSDISTENGTTAEVGNQFNIATDSNTIAESPPQPIAPLTQSALAKRLGISDKAIQKHRLHGEESFAQWSRDRDPDGIAWTWEGRGGRGQPLRFVPLL</sequence>